<sequence>MNLSGSSMAEIPNSKFTDSSPYSNFNSLFSHPTSVAMSNALFMNYHNQAMAGASLPSLYSLHSTSEIPPPSAGFDTSSQSPQKDALNLSVHKQDAGTDNEIPSPTSISRSRSRSLSGSESIKNDLMGTSLKIDCSDIGIQVKSCCKMGMDIPLMMGACSPSDNASIQSGDSAATLAALENSPDNIASLLAAGKLYKCEPCECYFSEYAMYRIHSKIHPGGKSLPFSCPICSEDCHDKVYFSLHVSEHLQ</sequence>
<dbReference type="InterPro" id="IPR013087">
    <property type="entry name" value="Znf_C2H2_type"/>
</dbReference>
<evidence type="ECO:0000256" key="2">
    <source>
        <dbReference type="SAM" id="MobiDB-lite"/>
    </source>
</evidence>
<organism evidence="4 5">
    <name type="scientific">Mytilus coruscus</name>
    <name type="common">Sea mussel</name>
    <dbReference type="NCBI Taxonomy" id="42192"/>
    <lineage>
        <taxon>Eukaryota</taxon>
        <taxon>Metazoa</taxon>
        <taxon>Spiralia</taxon>
        <taxon>Lophotrochozoa</taxon>
        <taxon>Mollusca</taxon>
        <taxon>Bivalvia</taxon>
        <taxon>Autobranchia</taxon>
        <taxon>Pteriomorphia</taxon>
        <taxon>Mytilida</taxon>
        <taxon>Mytiloidea</taxon>
        <taxon>Mytilidae</taxon>
        <taxon>Mytilinae</taxon>
        <taxon>Mytilus</taxon>
    </lineage>
</organism>
<dbReference type="OrthoDB" id="3437960at2759"/>
<evidence type="ECO:0000256" key="1">
    <source>
        <dbReference type="PROSITE-ProRule" id="PRU00042"/>
    </source>
</evidence>
<evidence type="ECO:0000259" key="3">
    <source>
        <dbReference type="PROSITE" id="PS50157"/>
    </source>
</evidence>
<dbReference type="PROSITE" id="PS50157">
    <property type="entry name" value="ZINC_FINGER_C2H2_2"/>
    <property type="match status" value="1"/>
</dbReference>
<dbReference type="AlphaFoldDB" id="A0A6J8E2R9"/>
<dbReference type="Proteomes" id="UP000507470">
    <property type="component" value="Unassembled WGS sequence"/>
</dbReference>
<name>A0A6J8E2R9_MYTCO</name>
<dbReference type="InterPro" id="IPR036236">
    <property type="entry name" value="Znf_C2H2_sf"/>
</dbReference>
<protein>
    <submittedName>
        <fullName evidence="4">IKZF</fullName>
    </submittedName>
</protein>
<dbReference type="Gene3D" id="3.30.160.60">
    <property type="entry name" value="Classic Zinc Finger"/>
    <property type="match status" value="1"/>
</dbReference>
<keyword evidence="1" id="KW-0863">Zinc-finger</keyword>
<gene>
    <name evidence="4" type="ORF">MCOR_47138</name>
</gene>
<dbReference type="PROSITE" id="PS00028">
    <property type="entry name" value="ZINC_FINGER_C2H2_1"/>
    <property type="match status" value="2"/>
</dbReference>
<keyword evidence="5" id="KW-1185">Reference proteome</keyword>
<reference evidence="4 5" key="1">
    <citation type="submission" date="2020-06" db="EMBL/GenBank/DDBJ databases">
        <authorList>
            <person name="Li R."/>
            <person name="Bekaert M."/>
        </authorList>
    </citation>
    <scope>NUCLEOTIDE SEQUENCE [LARGE SCALE GENOMIC DNA]</scope>
    <source>
        <strain evidence="5">wild</strain>
    </source>
</reference>
<feature type="domain" description="C2H2-type" evidence="3">
    <location>
        <begin position="195"/>
        <end position="222"/>
    </location>
</feature>
<evidence type="ECO:0000313" key="5">
    <source>
        <dbReference type="Proteomes" id="UP000507470"/>
    </source>
</evidence>
<keyword evidence="1" id="KW-0479">Metal-binding</keyword>
<evidence type="ECO:0000313" key="4">
    <source>
        <dbReference type="EMBL" id="CAC5414313.1"/>
    </source>
</evidence>
<dbReference type="GO" id="GO:0008270">
    <property type="term" value="F:zinc ion binding"/>
    <property type="evidence" value="ECO:0007669"/>
    <property type="project" value="UniProtKB-KW"/>
</dbReference>
<feature type="region of interest" description="Disordered" evidence="2">
    <location>
        <begin position="66"/>
        <end position="120"/>
    </location>
</feature>
<dbReference type="EMBL" id="CACVKT020008340">
    <property type="protein sequence ID" value="CAC5414313.1"/>
    <property type="molecule type" value="Genomic_DNA"/>
</dbReference>
<proteinExistence type="predicted"/>
<dbReference type="SMART" id="SM00355">
    <property type="entry name" value="ZnF_C2H2"/>
    <property type="match status" value="2"/>
</dbReference>
<accession>A0A6J8E2R9</accession>
<feature type="compositionally biased region" description="Low complexity" evidence="2">
    <location>
        <begin position="103"/>
        <end position="120"/>
    </location>
</feature>
<keyword evidence="1" id="KW-0862">Zinc</keyword>
<dbReference type="SUPFAM" id="SSF57667">
    <property type="entry name" value="beta-beta-alpha zinc fingers"/>
    <property type="match status" value="1"/>
</dbReference>